<dbReference type="EMBL" id="RPGO01000045">
    <property type="protein sequence ID" value="RZB28546.1"/>
    <property type="molecule type" value="Genomic_DNA"/>
</dbReference>
<evidence type="ECO:0000313" key="1">
    <source>
        <dbReference type="EMBL" id="RZB28546.1"/>
    </source>
</evidence>
<feature type="non-terminal residue" evidence="1">
    <location>
        <position position="56"/>
    </location>
</feature>
<dbReference type="Proteomes" id="UP000291831">
    <property type="component" value="Unassembled WGS sequence"/>
</dbReference>
<sequence length="56" mass="6733">MSNMEQWVKAWVEGQRDQGVKCLEVKMRGKCYYVYHSSTYWDKALKKPRKISKYLG</sequence>
<gene>
    <name evidence="1" type="ORF">AEth_02000</name>
</gene>
<proteinExistence type="predicted"/>
<evidence type="ECO:0000313" key="2">
    <source>
        <dbReference type="Proteomes" id="UP000291831"/>
    </source>
</evidence>
<protein>
    <recommendedName>
        <fullName evidence="3">Transposase</fullName>
    </recommendedName>
</protein>
<evidence type="ECO:0008006" key="3">
    <source>
        <dbReference type="Google" id="ProtNLM"/>
    </source>
</evidence>
<organism evidence="1 2">
    <name type="scientific">Candidatus Argoarchaeum ethanivorans</name>
    <dbReference type="NCBI Taxonomy" id="2608793"/>
    <lineage>
        <taxon>Archaea</taxon>
        <taxon>Methanobacteriati</taxon>
        <taxon>Methanobacteriota</taxon>
        <taxon>Stenosarchaea group</taxon>
        <taxon>Methanomicrobia</taxon>
        <taxon>Methanosarcinales</taxon>
        <taxon>Methanosarcinales incertae sedis</taxon>
        <taxon>GOM Arc I cluster</taxon>
        <taxon>Candidatus Argoarchaeum</taxon>
    </lineage>
</organism>
<name>A0A8B3RXS7_9EURY</name>
<comment type="caution">
    <text evidence="1">The sequence shown here is derived from an EMBL/GenBank/DDBJ whole genome shotgun (WGS) entry which is preliminary data.</text>
</comment>
<accession>A0A8B3RXS7</accession>
<dbReference type="AlphaFoldDB" id="A0A8B3RXS7"/>
<reference evidence="2" key="1">
    <citation type="submission" date="2019-01" db="EMBL/GenBank/DDBJ databases">
        <title>Anaerobic oxidation of ethane by archaea from a marine hydrocarbon seep.</title>
        <authorList>
            <person name="Musat F."/>
        </authorList>
    </citation>
    <scope>NUCLEOTIDE SEQUENCE [LARGE SCALE GENOMIC DNA]</scope>
</reference>